<feature type="domain" description="Calcium uniporter protein C-terminal" evidence="20">
    <location>
        <begin position="354"/>
        <end position="473"/>
    </location>
</feature>
<evidence type="ECO:0000256" key="4">
    <source>
        <dbReference type="ARBA" id="ARBA00022568"/>
    </source>
</evidence>
<evidence type="ECO:0000256" key="10">
    <source>
        <dbReference type="ARBA" id="ARBA00023065"/>
    </source>
</evidence>
<comment type="similarity">
    <text evidence="2">Belongs to the MCU (TC 1.A.77) family.</text>
</comment>
<feature type="region of interest" description="Disordered" evidence="18">
    <location>
        <begin position="57"/>
        <end position="149"/>
    </location>
</feature>
<dbReference type="GO" id="GO:0051560">
    <property type="term" value="P:mitochondrial calcium ion homeostasis"/>
    <property type="evidence" value="ECO:0007669"/>
    <property type="project" value="InterPro"/>
</dbReference>
<keyword evidence="13" id="KW-0407">Ion channel</keyword>
<feature type="compositionally biased region" description="Basic residues" evidence="18">
    <location>
        <begin position="512"/>
        <end position="521"/>
    </location>
</feature>
<evidence type="ECO:0000256" key="19">
    <source>
        <dbReference type="SAM" id="Phobius"/>
    </source>
</evidence>
<dbReference type="InterPro" id="IPR006769">
    <property type="entry name" value="MCU_C"/>
</dbReference>
<feature type="region of interest" description="Disordered" evidence="18">
    <location>
        <begin position="213"/>
        <end position="306"/>
    </location>
</feature>
<accession>A0AAN6M385</accession>
<keyword evidence="9 19" id="KW-1133">Transmembrane helix</keyword>
<feature type="compositionally biased region" description="Polar residues" evidence="18">
    <location>
        <begin position="133"/>
        <end position="148"/>
    </location>
</feature>
<feature type="transmembrane region" description="Helical" evidence="19">
    <location>
        <begin position="419"/>
        <end position="437"/>
    </location>
</feature>
<comment type="catalytic activity">
    <reaction evidence="14">
        <text>Ca(2+)(in) = Ca(2+)(out)</text>
        <dbReference type="Rhea" id="RHEA:29671"/>
        <dbReference type="ChEBI" id="CHEBI:29108"/>
    </reaction>
</comment>
<dbReference type="Pfam" id="PF04678">
    <property type="entry name" value="MCU"/>
    <property type="match status" value="1"/>
</dbReference>
<evidence type="ECO:0000256" key="8">
    <source>
        <dbReference type="ARBA" id="ARBA00022837"/>
    </source>
</evidence>
<evidence type="ECO:0000256" key="5">
    <source>
        <dbReference type="ARBA" id="ARBA00022673"/>
    </source>
</evidence>
<dbReference type="InterPro" id="IPR039055">
    <property type="entry name" value="MCU_fam"/>
</dbReference>
<keyword evidence="3" id="KW-0813">Transport</keyword>
<keyword evidence="22" id="KW-1185">Reference proteome</keyword>
<evidence type="ECO:0000256" key="17">
    <source>
        <dbReference type="ARBA" id="ARBA00045938"/>
    </source>
</evidence>
<dbReference type="Proteomes" id="UP001280581">
    <property type="component" value="Unassembled WGS sequence"/>
</dbReference>
<name>A0AAN6M385_9PLEO</name>
<keyword evidence="6 19" id="KW-0812">Transmembrane</keyword>
<evidence type="ECO:0000259" key="20">
    <source>
        <dbReference type="Pfam" id="PF04678"/>
    </source>
</evidence>
<dbReference type="GO" id="GO:0005262">
    <property type="term" value="F:calcium channel activity"/>
    <property type="evidence" value="ECO:0007669"/>
    <property type="project" value="UniProtKB-KW"/>
</dbReference>
<evidence type="ECO:0000313" key="21">
    <source>
        <dbReference type="EMBL" id="KAK3210434.1"/>
    </source>
</evidence>
<evidence type="ECO:0000256" key="6">
    <source>
        <dbReference type="ARBA" id="ARBA00022692"/>
    </source>
</evidence>
<keyword evidence="4" id="KW-0109">Calcium transport</keyword>
<comment type="subcellular location">
    <subcellularLocation>
        <location evidence="1">Mitochondrion inner membrane</location>
        <topology evidence="1">Multi-pass membrane protein</topology>
    </subcellularLocation>
</comment>
<evidence type="ECO:0000256" key="2">
    <source>
        <dbReference type="ARBA" id="ARBA00005653"/>
    </source>
</evidence>
<keyword evidence="11" id="KW-0496">Mitochondrion</keyword>
<evidence type="ECO:0000256" key="12">
    <source>
        <dbReference type="ARBA" id="ARBA00023136"/>
    </source>
</evidence>
<comment type="caution">
    <text evidence="21">The sequence shown here is derived from an EMBL/GenBank/DDBJ whole genome shotgun (WGS) entry which is preliminary data.</text>
</comment>
<evidence type="ECO:0000256" key="13">
    <source>
        <dbReference type="ARBA" id="ARBA00023303"/>
    </source>
</evidence>
<dbReference type="AlphaFoldDB" id="A0AAN6M385"/>
<organism evidence="21 22">
    <name type="scientific">Pseudopithomyces chartarum</name>
    <dbReference type="NCBI Taxonomy" id="1892770"/>
    <lineage>
        <taxon>Eukaryota</taxon>
        <taxon>Fungi</taxon>
        <taxon>Dikarya</taxon>
        <taxon>Ascomycota</taxon>
        <taxon>Pezizomycotina</taxon>
        <taxon>Dothideomycetes</taxon>
        <taxon>Pleosporomycetidae</taxon>
        <taxon>Pleosporales</taxon>
        <taxon>Massarineae</taxon>
        <taxon>Didymosphaeriaceae</taxon>
        <taxon>Pseudopithomyces</taxon>
    </lineage>
</organism>
<dbReference type="GO" id="GO:0036444">
    <property type="term" value="P:calcium import into the mitochondrion"/>
    <property type="evidence" value="ECO:0007669"/>
    <property type="project" value="TreeGrafter"/>
</dbReference>
<evidence type="ECO:0000256" key="1">
    <source>
        <dbReference type="ARBA" id="ARBA00004448"/>
    </source>
</evidence>
<gene>
    <name evidence="21" type="ORF">GRF29_44g2710063</name>
</gene>
<keyword evidence="8" id="KW-0106">Calcium</keyword>
<reference evidence="21 22" key="1">
    <citation type="submission" date="2021-02" db="EMBL/GenBank/DDBJ databases">
        <title>Genome assembly of Pseudopithomyces chartarum.</title>
        <authorList>
            <person name="Jauregui R."/>
            <person name="Singh J."/>
            <person name="Voisey C."/>
        </authorList>
    </citation>
    <scope>NUCLEOTIDE SEQUENCE [LARGE SCALE GENOMIC DNA]</scope>
    <source>
        <strain evidence="21 22">AGR01</strain>
    </source>
</reference>
<keyword evidence="7" id="KW-0999">Mitochondrion inner membrane</keyword>
<evidence type="ECO:0000256" key="15">
    <source>
        <dbReference type="ARBA" id="ARBA00044966"/>
    </source>
</evidence>
<feature type="compositionally biased region" description="Basic and acidic residues" evidence="18">
    <location>
        <begin position="234"/>
        <end position="275"/>
    </location>
</feature>
<protein>
    <recommendedName>
        <fullName evidence="16">Calcium uniporter protein, mitochondrial</fullName>
    </recommendedName>
</protein>
<evidence type="ECO:0000256" key="3">
    <source>
        <dbReference type="ARBA" id="ARBA00022448"/>
    </source>
</evidence>
<sequence>MKPRIHSLQSLARISRPLATPSITRCSSTFRYPATRSFERTQHRHLTFSAHSRLQEKTQYDYSSSNARPAQELNHDITKEEQEDYDQKLKREVKERQIRAPWTREGSDQPPVARQRSAGAMTKGTFHPRHITSLPTNSRPRKTSNNPSRMLKLILPLTTKDMNSDRKDVEPLALLVHPQQPLSYLERLIQAELPTIKDKSGNERIPSVYFRAEDSLQDGMKGEEEAREEEESDASSKEGEGKEAFEKSDEFRIDGKVEKTGKLASSDRKTREEAAQLRGGHGQGGVESYSGQGHEGDASAGEDQERRFVRWSSSTEIGDFIRDAARGQEFAVEIEGAPRDIRVGVPSFNDRTYYLRMRLRKMSKEIAGMAELKKECDEIAHKGARRVAMGGFGVLLTYWYTVYRLTFETDLGWDVMEPVTYLVGLSTLIGGYVWFLYHNREVSYRSAMNFTISRRQQKLYATHNFDLRKWETLIDEGNALRKEIKAVANEYDVEWDELQDERDEVVAEALRKERRKQKQKKDKGEEEDDEGKSGKHTGADMAKGEKK</sequence>
<evidence type="ECO:0000256" key="14">
    <source>
        <dbReference type="ARBA" id="ARBA00036634"/>
    </source>
</evidence>
<feature type="region of interest" description="Disordered" evidence="18">
    <location>
        <begin position="512"/>
        <end position="547"/>
    </location>
</feature>
<comment type="subunit">
    <text evidence="15">Homotetramer, assembles in a dimer or dimers configuration with two interfaces.</text>
</comment>
<keyword evidence="10" id="KW-0406">Ion transport</keyword>
<comment type="function">
    <text evidence="17">Highly selective calcium channel localized to the inner mitochondrial membrane, which mediates calcium uptake into the mitochondrial matrix. Mitochondrial calcium homeostasis plays key roles in cellular physiology and regulates ATP production, cytoplasmic calcium signals and activation of cell death pathways. Sufficient to operate as a pore-forming channel without the need of calcium-sensor or auxiliary subunit.</text>
</comment>
<feature type="transmembrane region" description="Helical" evidence="19">
    <location>
        <begin position="387"/>
        <end position="407"/>
    </location>
</feature>
<dbReference type="EMBL" id="WVTA01000005">
    <property type="protein sequence ID" value="KAK3210434.1"/>
    <property type="molecule type" value="Genomic_DNA"/>
</dbReference>
<evidence type="ECO:0000313" key="22">
    <source>
        <dbReference type="Proteomes" id="UP001280581"/>
    </source>
</evidence>
<keyword evidence="12 19" id="KW-0472">Membrane</keyword>
<dbReference type="PANTHER" id="PTHR13462:SF10">
    <property type="entry name" value="CALCIUM UNIPORTER PROTEIN, MITOCHONDRIAL"/>
    <property type="match status" value="1"/>
</dbReference>
<evidence type="ECO:0000256" key="11">
    <source>
        <dbReference type="ARBA" id="ARBA00023128"/>
    </source>
</evidence>
<proteinExistence type="inferred from homology"/>
<dbReference type="GO" id="GO:1990246">
    <property type="term" value="C:uniplex complex"/>
    <property type="evidence" value="ECO:0007669"/>
    <property type="project" value="TreeGrafter"/>
</dbReference>
<feature type="compositionally biased region" description="Basic and acidic residues" evidence="18">
    <location>
        <begin position="73"/>
        <end position="98"/>
    </location>
</feature>
<dbReference type="GO" id="GO:0015292">
    <property type="term" value="F:uniporter activity"/>
    <property type="evidence" value="ECO:0007669"/>
    <property type="project" value="TreeGrafter"/>
</dbReference>
<evidence type="ECO:0000256" key="9">
    <source>
        <dbReference type="ARBA" id="ARBA00022989"/>
    </source>
</evidence>
<evidence type="ECO:0000256" key="18">
    <source>
        <dbReference type="SAM" id="MobiDB-lite"/>
    </source>
</evidence>
<dbReference type="PANTHER" id="PTHR13462">
    <property type="entry name" value="CALCIUM UNIPORTER PROTEIN, MITOCHONDRIAL"/>
    <property type="match status" value="1"/>
</dbReference>
<evidence type="ECO:0000256" key="7">
    <source>
        <dbReference type="ARBA" id="ARBA00022792"/>
    </source>
</evidence>
<evidence type="ECO:0000256" key="16">
    <source>
        <dbReference type="ARBA" id="ARBA00044981"/>
    </source>
</evidence>
<keyword evidence="5" id="KW-0107">Calcium channel</keyword>